<dbReference type="OrthoDB" id="913685at2759"/>
<protein>
    <submittedName>
        <fullName evidence="2">Uncharacterized protein LOC110012088</fullName>
    </submittedName>
</protein>
<name>A0A8M8V0Q8_SESIN</name>
<dbReference type="GeneID" id="110012088"/>
<dbReference type="PANTHER" id="PTHR33710:SF71">
    <property type="entry name" value="ENDONUCLEASE_EXONUCLEASE_PHOSPHATASE DOMAIN-CONTAINING PROTEIN"/>
    <property type="match status" value="1"/>
</dbReference>
<gene>
    <name evidence="2" type="primary">LOC110012088</name>
</gene>
<accession>A0A8M8V0Q8</accession>
<dbReference type="KEGG" id="sind:110012088"/>
<evidence type="ECO:0000313" key="1">
    <source>
        <dbReference type="Proteomes" id="UP000504604"/>
    </source>
</evidence>
<proteinExistence type="predicted"/>
<dbReference type="Proteomes" id="UP000504604">
    <property type="component" value="Linkage group LG6"/>
</dbReference>
<dbReference type="Gene3D" id="3.60.10.10">
    <property type="entry name" value="Endonuclease/exonuclease/phosphatase"/>
    <property type="match status" value="1"/>
</dbReference>
<dbReference type="InterPro" id="IPR036691">
    <property type="entry name" value="Endo/exonu/phosph_ase_sf"/>
</dbReference>
<dbReference type="SUPFAM" id="SSF56219">
    <property type="entry name" value="DNase I-like"/>
    <property type="match status" value="1"/>
</dbReference>
<sequence length="227" mass="25577">MNDVISRRTLWGDVCTLAHGISDEPWFVMGDFNVVLDMSESCGASGDIRQAMEEFHACIMEAGLITIPAQGEPFTWHNCSTNGWSLWKRLDRVLATVMQYWSNACYWSLAPSTSDYSPLLIHGGTRLNYVSVFRFDNYLASSPDFLDTFHSVWRHTIVGTTMFAVKRKVQALKLVFRALRQHKGDISLNVKLAREFLAAVQQLLARSGRTSFSCSLSIAANLSIRML</sequence>
<dbReference type="RefSeq" id="XP_020549854.1">
    <property type="nucleotide sequence ID" value="XM_020694195.1"/>
</dbReference>
<dbReference type="Gramene" id="SIN_1005660.t">
    <property type="protein sequence ID" value="SIN_1005660.t.cds1"/>
    <property type="gene ID" value="SIN_1005660"/>
</dbReference>
<evidence type="ECO:0000313" key="2">
    <source>
        <dbReference type="RefSeq" id="XP_020549854.1"/>
    </source>
</evidence>
<dbReference type="PANTHER" id="PTHR33710">
    <property type="entry name" value="BNAC02G09200D PROTEIN"/>
    <property type="match status" value="1"/>
</dbReference>
<dbReference type="AlphaFoldDB" id="A0A8M8V0Q8"/>
<reference evidence="2" key="1">
    <citation type="submission" date="2025-08" db="UniProtKB">
        <authorList>
            <consortium name="RefSeq"/>
        </authorList>
    </citation>
    <scope>IDENTIFICATION</scope>
</reference>
<organism evidence="1 2">
    <name type="scientific">Sesamum indicum</name>
    <name type="common">Oriental sesame</name>
    <name type="synonym">Sesamum orientale</name>
    <dbReference type="NCBI Taxonomy" id="4182"/>
    <lineage>
        <taxon>Eukaryota</taxon>
        <taxon>Viridiplantae</taxon>
        <taxon>Streptophyta</taxon>
        <taxon>Embryophyta</taxon>
        <taxon>Tracheophyta</taxon>
        <taxon>Spermatophyta</taxon>
        <taxon>Magnoliopsida</taxon>
        <taxon>eudicotyledons</taxon>
        <taxon>Gunneridae</taxon>
        <taxon>Pentapetalae</taxon>
        <taxon>asterids</taxon>
        <taxon>lamiids</taxon>
        <taxon>Lamiales</taxon>
        <taxon>Pedaliaceae</taxon>
        <taxon>Sesamum</taxon>
    </lineage>
</organism>
<keyword evidence="1" id="KW-1185">Reference proteome</keyword>